<dbReference type="EMBL" id="CP058214">
    <property type="protein sequence ID" value="QPC41527.1"/>
    <property type="molecule type" value="Genomic_DNA"/>
</dbReference>
<protein>
    <submittedName>
        <fullName evidence="1">Uncharacterized protein</fullName>
    </submittedName>
</protein>
<evidence type="ECO:0000313" key="1">
    <source>
        <dbReference type="EMBL" id="QPC41527.1"/>
    </source>
</evidence>
<reference evidence="1 2" key="1">
    <citation type="submission" date="2020-06" db="EMBL/GenBank/DDBJ databases">
        <title>Genome sequence of 2 isolates from Red Sea Mangroves.</title>
        <authorList>
            <person name="Sefrji F."/>
            <person name="Michoud G."/>
            <person name="Merlino G."/>
            <person name="Daffonchio D."/>
        </authorList>
    </citation>
    <scope>NUCLEOTIDE SEQUENCE [LARGE SCALE GENOMIC DNA]</scope>
    <source>
        <strain evidence="1 2">R1DC25</strain>
    </source>
</reference>
<dbReference type="Proteomes" id="UP000593594">
    <property type="component" value="Chromosome"/>
</dbReference>
<accession>A0A7S8C1F3</accession>
<name>A0A7S8C1F3_9HYPH</name>
<keyword evidence="2" id="KW-1185">Reference proteome</keyword>
<dbReference type="AlphaFoldDB" id="A0A7S8C1F3"/>
<sequence length="133" mass="14090">MVADRPFFVHPIGGLMIGDQFAAGSPLTMEVYSTAFSQTAQGTGPYAGPTNYYGHRNLAHALQAQDIGAVVLRPTIKTGRLLDPERVPPAVLLELLEQDIAGRPPRPFDDELLAAARADVAESAAVVGEPEPA</sequence>
<gene>
    <name evidence="1" type="ORF">HW532_01545</name>
</gene>
<proteinExistence type="predicted"/>
<organism evidence="1 2">
    <name type="scientific">Kaustia mangrovi</name>
    <dbReference type="NCBI Taxonomy" id="2593653"/>
    <lineage>
        <taxon>Bacteria</taxon>
        <taxon>Pseudomonadati</taxon>
        <taxon>Pseudomonadota</taxon>
        <taxon>Alphaproteobacteria</taxon>
        <taxon>Hyphomicrobiales</taxon>
        <taxon>Parvibaculaceae</taxon>
        <taxon>Kaustia</taxon>
    </lineage>
</organism>
<dbReference type="KEGG" id="kmn:HW532_01545"/>
<dbReference type="RefSeq" id="WP_213162746.1">
    <property type="nucleotide sequence ID" value="NZ_CP058214.1"/>
</dbReference>
<evidence type="ECO:0000313" key="2">
    <source>
        <dbReference type="Proteomes" id="UP000593594"/>
    </source>
</evidence>